<gene>
    <name evidence="9" type="ORF">DJ013_15510</name>
</gene>
<evidence type="ECO:0000256" key="3">
    <source>
        <dbReference type="ARBA" id="ARBA00022692"/>
    </source>
</evidence>
<keyword evidence="3 6" id="KW-0812">Transmembrane</keyword>
<feature type="transmembrane region" description="Helical" evidence="6">
    <location>
        <begin position="714"/>
        <end position="738"/>
    </location>
</feature>
<keyword evidence="2" id="KW-1003">Cell membrane</keyword>
<feature type="transmembrane region" description="Helical" evidence="6">
    <location>
        <begin position="758"/>
        <end position="776"/>
    </location>
</feature>
<feature type="domain" description="ABC3 transporter permease C-terminal" evidence="7">
    <location>
        <begin position="673"/>
        <end position="786"/>
    </location>
</feature>
<dbReference type="OrthoDB" id="5933722at2"/>
<evidence type="ECO:0000256" key="6">
    <source>
        <dbReference type="SAM" id="Phobius"/>
    </source>
</evidence>
<feature type="domain" description="ABC3 transporter permease C-terminal" evidence="7">
    <location>
        <begin position="287"/>
        <end position="403"/>
    </location>
</feature>
<evidence type="ECO:0000313" key="10">
    <source>
        <dbReference type="Proteomes" id="UP000249873"/>
    </source>
</evidence>
<dbReference type="GO" id="GO:0005886">
    <property type="term" value="C:plasma membrane"/>
    <property type="evidence" value="ECO:0007669"/>
    <property type="project" value="UniProtKB-SubCell"/>
</dbReference>
<feature type="transmembrane region" description="Helical" evidence="6">
    <location>
        <begin position="670"/>
        <end position="694"/>
    </location>
</feature>
<feature type="transmembrane region" description="Helical" evidence="6">
    <location>
        <begin position="374"/>
        <end position="399"/>
    </location>
</feature>
<feature type="transmembrane region" description="Helical" evidence="6">
    <location>
        <begin position="282"/>
        <end position="304"/>
    </location>
</feature>
<evidence type="ECO:0000259" key="7">
    <source>
        <dbReference type="Pfam" id="PF02687"/>
    </source>
</evidence>
<keyword evidence="4 6" id="KW-1133">Transmembrane helix</keyword>
<feature type="transmembrane region" description="Helical" evidence="6">
    <location>
        <begin position="426"/>
        <end position="445"/>
    </location>
</feature>
<evidence type="ECO:0000256" key="1">
    <source>
        <dbReference type="ARBA" id="ARBA00004651"/>
    </source>
</evidence>
<feature type="domain" description="MacB-like periplasmic core" evidence="8">
    <location>
        <begin position="433"/>
        <end position="631"/>
    </location>
</feature>
<feature type="domain" description="MacB-like periplasmic core" evidence="8">
    <location>
        <begin position="22"/>
        <end position="243"/>
    </location>
</feature>
<dbReference type="PANTHER" id="PTHR30572:SF18">
    <property type="entry name" value="ABC-TYPE MACROLIDE FAMILY EXPORT SYSTEM PERMEASE COMPONENT 2"/>
    <property type="match status" value="1"/>
</dbReference>
<evidence type="ECO:0000256" key="2">
    <source>
        <dbReference type="ARBA" id="ARBA00022475"/>
    </source>
</evidence>
<comment type="subcellular location">
    <subcellularLocation>
        <location evidence="1">Cell membrane</location>
        <topology evidence="1">Multi-pass membrane protein</topology>
    </subcellularLocation>
</comment>
<dbReference type="GO" id="GO:0022857">
    <property type="term" value="F:transmembrane transporter activity"/>
    <property type="evidence" value="ECO:0007669"/>
    <property type="project" value="TreeGrafter"/>
</dbReference>
<reference evidence="9 10" key="1">
    <citation type="submission" date="2018-05" db="EMBL/GenBank/DDBJ databases">
        <title>Complete genome sequence of Arcticibacterium luteifluviistationis SM1504T, a cytophagaceae bacterium isolated from Arctic surface seawater.</title>
        <authorList>
            <person name="Li Y."/>
            <person name="Qin Q.-L."/>
        </authorList>
    </citation>
    <scope>NUCLEOTIDE SEQUENCE [LARGE SCALE GENOMIC DNA]</scope>
    <source>
        <strain evidence="9 10">SM1504</strain>
    </source>
</reference>
<dbReference type="InterPro" id="IPR003838">
    <property type="entry name" value="ABC3_permease_C"/>
</dbReference>
<accession>A0A2Z4GFC8</accession>
<dbReference type="Pfam" id="PF12704">
    <property type="entry name" value="MacB_PCD"/>
    <property type="match status" value="2"/>
</dbReference>
<name>A0A2Z4GFC8_9BACT</name>
<keyword evidence="10" id="KW-1185">Reference proteome</keyword>
<dbReference type="AlphaFoldDB" id="A0A2Z4GFC8"/>
<dbReference type="PROSITE" id="PS51257">
    <property type="entry name" value="PROKAR_LIPOPROTEIN"/>
    <property type="match status" value="1"/>
</dbReference>
<proteinExistence type="predicted"/>
<dbReference type="KEGG" id="als:DJ013_15510"/>
<evidence type="ECO:0000256" key="4">
    <source>
        <dbReference type="ARBA" id="ARBA00022989"/>
    </source>
</evidence>
<dbReference type="Proteomes" id="UP000249873">
    <property type="component" value="Chromosome"/>
</dbReference>
<dbReference type="RefSeq" id="WP_111372861.1">
    <property type="nucleotide sequence ID" value="NZ_CP029480.1"/>
</dbReference>
<evidence type="ECO:0000313" key="9">
    <source>
        <dbReference type="EMBL" id="AWV99493.1"/>
    </source>
</evidence>
<evidence type="ECO:0000256" key="5">
    <source>
        <dbReference type="ARBA" id="ARBA00023136"/>
    </source>
</evidence>
<evidence type="ECO:0000259" key="8">
    <source>
        <dbReference type="Pfam" id="PF12704"/>
    </source>
</evidence>
<evidence type="ECO:0008006" key="11">
    <source>
        <dbReference type="Google" id="ProtNLM"/>
    </source>
</evidence>
<dbReference type="Pfam" id="PF02687">
    <property type="entry name" value="FtsX"/>
    <property type="match status" value="2"/>
</dbReference>
<protein>
    <recommendedName>
        <fullName evidence="11">ABC transporter permease</fullName>
    </recommendedName>
</protein>
<dbReference type="InterPro" id="IPR025857">
    <property type="entry name" value="MacB_PCD"/>
</dbReference>
<feature type="transmembrane region" description="Helical" evidence="6">
    <location>
        <begin position="21"/>
        <end position="45"/>
    </location>
</feature>
<sequence length="793" mass="88391">MLRNYLKIAWRTLKRNKTYGIINVVGLTLSITSCILLFSFIAFHIDFDGFHENSNQVYRIVTEQQRETLSYQKGVPSPLGDVVRNEFDFEEQIARTVTFDELQINVNQDLKFIEDEGVALVEPSYFNIFNFPLLEGRFTDEFKEPSKAYITESIAKKYFGDVDAIGKTMKMDNSVNFTVIGILKDLPNNTSQKAEIYLSYATLKEYNDWYIKSDSWGGISSNMQCFIKLKSGVNPEQVEAAMAPFPERYRPNSSNVHTYKLQPLSDMHFNANYGGPMPKRTLWTLGIIGVFLMISACLNFINLATAQVGNRLKEVGVRKSLGSKKGQLFWQFMSETALIAFSATCLGFALAFMLLPSLNELFNSSISSSIFLDIRILAFVIGVFIFSTIVSGGYPGLLLSNFKPIAALKGKLAQVSVGGFNLRRSLIVVQFVISQVLIIGMLIIIKQMQFNQNVDLGFDKEAIINIPVASGMEMSDLKVFKERISAIPTVESSTVCLGAPSSDGNWGTSIRFKGKTEPEIFSMNVKAGDADYVKTFGLEILAGRNISVSDTANELLINETFAKKMNYTTAQEAIGKRLKVASVDNMEIVGVVKDFHDQSMHSDISAVGIGSFNDVYYNFAVKVNPNNMSQTLKDLEGVWASMNPDAVFTYQFVDEVLATFYETEQTILKLIQIFTLIALLIGAMGLYGLISFLVERKTKEIGVRKVLGSSNSAILWLFGKEFSVLLIVSFVIAAPISWWLGSKWLEDFTFQIPIKPSLFIIALAISALIACVSIGFKSFRAALMNPVESLRSE</sequence>
<dbReference type="EMBL" id="CP029480">
    <property type="protein sequence ID" value="AWV99493.1"/>
    <property type="molecule type" value="Genomic_DNA"/>
</dbReference>
<dbReference type="InterPro" id="IPR050250">
    <property type="entry name" value="Macrolide_Exporter_MacB"/>
</dbReference>
<keyword evidence="5 6" id="KW-0472">Membrane</keyword>
<feature type="transmembrane region" description="Helical" evidence="6">
    <location>
        <begin position="328"/>
        <end position="354"/>
    </location>
</feature>
<dbReference type="PANTHER" id="PTHR30572">
    <property type="entry name" value="MEMBRANE COMPONENT OF TRANSPORTER-RELATED"/>
    <property type="match status" value="1"/>
</dbReference>
<organism evidence="9 10">
    <name type="scientific">Arcticibacterium luteifluviistationis</name>
    <dbReference type="NCBI Taxonomy" id="1784714"/>
    <lineage>
        <taxon>Bacteria</taxon>
        <taxon>Pseudomonadati</taxon>
        <taxon>Bacteroidota</taxon>
        <taxon>Cytophagia</taxon>
        <taxon>Cytophagales</taxon>
        <taxon>Leadbetterellaceae</taxon>
        <taxon>Arcticibacterium</taxon>
    </lineage>
</organism>